<evidence type="ECO:0000256" key="1">
    <source>
        <dbReference type="ARBA" id="ARBA00004651"/>
    </source>
</evidence>
<protein>
    <submittedName>
        <fullName evidence="9">ABC transport system permease protein</fullName>
    </submittedName>
</protein>
<keyword evidence="4 7" id="KW-1133">Transmembrane helix</keyword>
<dbReference type="GO" id="GO:0022857">
    <property type="term" value="F:transmembrane transporter activity"/>
    <property type="evidence" value="ECO:0007669"/>
    <property type="project" value="TreeGrafter"/>
</dbReference>
<comment type="subcellular location">
    <subcellularLocation>
        <location evidence="1">Cell membrane</location>
        <topology evidence="1">Multi-pass membrane protein</topology>
    </subcellularLocation>
</comment>
<comment type="similarity">
    <text evidence="6">Belongs to the ABC-4 integral membrane protein family.</text>
</comment>
<dbReference type="InterPro" id="IPR050250">
    <property type="entry name" value="Macrolide_Exporter_MacB"/>
</dbReference>
<keyword evidence="5 7" id="KW-0472">Membrane</keyword>
<organism evidence="9 10">
    <name type="scientific">Catenuloplanes atrovinosus</name>
    <dbReference type="NCBI Taxonomy" id="137266"/>
    <lineage>
        <taxon>Bacteria</taxon>
        <taxon>Bacillati</taxon>
        <taxon>Actinomycetota</taxon>
        <taxon>Actinomycetes</taxon>
        <taxon>Micromonosporales</taxon>
        <taxon>Micromonosporaceae</taxon>
        <taxon>Catenuloplanes</taxon>
    </lineage>
</organism>
<gene>
    <name evidence="9" type="ORF">J2S41_003345</name>
</gene>
<dbReference type="InterPro" id="IPR003838">
    <property type="entry name" value="ABC3_permease_C"/>
</dbReference>
<dbReference type="Proteomes" id="UP001183643">
    <property type="component" value="Unassembled WGS sequence"/>
</dbReference>
<feature type="domain" description="ABC3 transporter permease C-terminal" evidence="8">
    <location>
        <begin position="735"/>
        <end position="847"/>
    </location>
</feature>
<feature type="transmembrane region" description="Helical" evidence="7">
    <location>
        <begin position="361"/>
        <end position="387"/>
    </location>
</feature>
<feature type="transmembrane region" description="Helical" evidence="7">
    <location>
        <begin position="265"/>
        <end position="292"/>
    </location>
</feature>
<feature type="transmembrane region" description="Helical" evidence="7">
    <location>
        <begin position="445"/>
        <end position="468"/>
    </location>
</feature>
<feature type="transmembrane region" description="Helical" evidence="7">
    <location>
        <begin position="312"/>
        <end position="341"/>
    </location>
</feature>
<dbReference type="PANTHER" id="PTHR30572:SF4">
    <property type="entry name" value="ABC TRANSPORTER PERMEASE YTRF"/>
    <property type="match status" value="1"/>
</dbReference>
<feature type="transmembrane region" description="Helical" evidence="7">
    <location>
        <begin position="408"/>
        <end position="433"/>
    </location>
</feature>
<feature type="transmembrane region" description="Helical" evidence="7">
    <location>
        <begin position="776"/>
        <end position="801"/>
    </location>
</feature>
<keyword evidence="10" id="KW-1185">Reference proteome</keyword>
<evidence type="ECO:0000313" key="10">
    <source>
        <dbReference type="Proteomes" id="UP001183643"/>
    </source>
</evidence>
<evidence type="ECO:0000256" key="2">
    <source>
        <dbReference type="ARBA" id="ARBA00022475"/>
    </source>
</evidence>
<dbReference type="PANTHER" id="PTHR30572">
    <property type="entry name" value="MEMBRANE COMPONENT OF TRANSPORTER-RELATED"/>
    <property type="match status" value="1"/>
</dbReference>
<proteinExistence type="inferred from homology"/>
<evidence type="ECO:0000256" key="7">
    <source>
        <dbReference type="SAM" id="Phobius"/>
    </source>
</evidence>
<keyword evidence="2" id="KW-1003">Cell membrane</keyword>
<feature type="transmembrane region" description="Helical" evidence="7">
    <location>
        <begin position="821"/>
        <end position="840"/>
    </location>
</feature>
<comment type="caution">
    <text evidence="9">The sequence shown here is derived from an EMBL/GenBank/DDBJ whole genome shotgun (WGS) entry which is preliminary data.</text>
</comment>
<feature type="transmembrane region" description="Helical" evidence="7">
    <location>
        <begin position="500"/>
        <end position="521"/>
    </location>
</feature>
<evidence type="ECO:0000256" key="3">
    <source>
        <dbReference type="ARBA" id="ARBA00022692"/>
    </source>
</evidence>
<dbReference type="EMBL" id="JAVDYB010000001">
    <property type="protein sequence ID" value="MDR7276567.1"/>
    <property type="molecule type" value="Genomic_DNA"/>
</dbReference>
<feature type="transmembrane region" description="Helical" evidence="7">
    <location>
        <begin position="724"/>
        <end position="755"/>
    </location>
</feature>
<dbReference type="GO" id="GO:0005886">
    <property type="term" value="C:plasma membrane"/>
    <property type="evidence" value="ECO:0007669"/>
    <property type="project" value="UniProtKB-SubCell"/>
</dbReference>
<dbReference type="AlphaFoldDB" id="A0AAE4CA67"/>
<sequence>MTVLRTQLAGLARRPARLLLTGLALIVAATVVFGTVLAQRITHQTILDTFSGTSANADLVIGIRTPATPEALEVVRNTPGVESATARNSVYYDVPSVPGTYLVLAGDPGRGPLSEVTLTSGTYPNAENQIAVTPRTADRMGLTVGRTIAVRLGPENPVRNLTVTGIVEPARGEGFSGIAFTTGDFVTRMSAGDSPTYEQYGIGRVEVHLVPGTDAQAVVQRLSGTLPQGIDPTGDGTAKAPIDVRIGAEVRKEEALNAASSMNELFYLVGLFVAIAAAAAALVATSTFRIVFAQRMRQLALLRAVGAGRGPLTRALIVEGALTGATAGVTGVLIAYGLGLAAGPAVRVFSDTELATPGLPILPAVLVVAGTTLIAVIAVLSPAVTAARVAPLEALRSAAVTGATARLGVVRWVFGLLLTAASLALVAIAVTMLPEPNEPSNGEGVLLATVAGGALGFFALVVLGPAVLRPVLWLVGQPLRALGPTGRLAVGAVGNAPKRAAAVSVVVALAVMLVAGALVTLSTARTTMEEELALMAPADIQIAADAGKTVPTAAVEAARAHPELTNVIPFRLAEANIPIVSENGERGNPARPIADLSLTALSTRDDIRVTEGSLDDLGPGKAVALDFADQFTGSLGYGETTTITHEGRSIQVTVVATVSGLPMDTWALLDPADLTALGFAPEPTTLLADAADDETAAYQAAVTLSPGLGVVVLTDERDELARQLLIITIVALGLVGMTVSVAVVGVGTTTALSVVERLREAGLLRAVGMSRGRLRATLLLEASLYGVVGSLLGLALAIPFAWLMLSGVGLDAPLTLPWGELALVVLILGILTALSGVLPARRASRVAPTAALAMD</sequence>
<evidence type="ECO:0000256" key="5">
    <source>
        <dbReference type="ARBA" id="ARBA00023136"/>
    </source>
</evidence>
<reference evidence="9" key="1">
    <citation type="submission" date="2023-07" db="EMBL/GenBank/DDBJ databases">
        <title>Sequencing the genomes of 1000 actinobacteria strains.</title>
        <authorList>
            <person name="Klenk H.-P."/>
        </authorList>
    </citation>
    <scope>NUCLEOTIDE SEQUENCE</scope>
    <source>
        <strain evidence="9">DSM 44707</strain>
    </source>
</reference>
<keyword evidence="3 7" id="KW-0812">Transmembrane</keyword>
<evidence type="ECO:0000259" key="8">
    <source>
        <dbReference type="Pfam" id="PF02687"/>
    </source>
</evidence>
<name>A0AAE4CA67_9ACTN</name>
<evidence type="ECO:0000256" key="4">
    <source>
        <dbReference type="ARBA" id="ARBA00022989"/>
    </source>
</evidence>
<dbReference type="RefSeq" id="WP_310368764.1">
    <property type="nucleotide sequence ID" value="NZ_JAVDYB010000001.1"/>
</dbReference>
<evidence type="ECO:0000313" key="9">
    <source>
        <dbReference type="EMBL" id="MDR7276567.1"/>
    </source>
</evidence>
<dbReference type="Pfam" id="PF02687">
    <property type="entry name" value="FtsX"/>
    <property type="match status" value="2"/>
</dbReference>
<evidence type="ECO:0000256" key="6">
    <source>
        <dbReference type="ARBA" id="ARBA00038076"/>
    </source>
</evidence>
<feature type="domain" description="ABC3 transporter permease C-terminal" evidence="8">
    <location>
        <begin position="271"/>
        <end position="389"/>
    </location>
</feature>
<accession>A0AAE4CA67</accession>